<dbReference type="Pfam" id="PF26191">
    <property type="entry name" value="RING-HC_RBR_RNF216"/>
    <property type="match status" value="1"/>
</dbReference>
<evidence type="ECO:0000256" key="6">
    <source>
        <dbReference type="ARBA" id="ARBA00022786"/>
    </source>
</evidence>
<evidence type="ECO:0000256" key="8">
    <source>
        <dbReference type="SAM" id="MobiDB-lite"/>
    </source>
</evidence>
<dbReference type="GO" id="GO:0043130">
    <property type="term" value="F:ubiquitin binding"/>
    <property type="evidence" value="ECO:0007669"/>
    <property type="project" value="InterPro"/>
</dbReference>
<dbReference type="CDD" id="cd20339">
    <property type="entry name" value="BRcat_RBR_RNF216"/>
    <property type="match status" value="1"/>
</dbReference>
<gene>
    <name evidence="11" type="ORF">BGZ99_007023</name>
</gene>
<dbReference type="InterPro" id="IPR047544">
    <property type="entry name" value="RING-HC_RBR_RNF216"/>
</dbReference>
<dbReference type="PROSITE" id="PS51140">
    <property type="entry name" value="CUE"/>
    <property type="match status" value="1"/>
</dbReference>
<feature type="domain" description="RING-type" evidence="10">
    <location>
        <begin position="493"/>
        <end position="711"/>
    </location>
</feature>
<dbReference type="InterPro" id="IPR047546">
    <property type="entry name" value="Rcat_RBR_RNF216"/>
</dbReference>
<keyword evidence="5" id="KW-0863">Zinc-finger</keyword>
<dbReference type="InterPro" id="IPR002867">
    <property type="entry name" value="IBR_dom"/>
</dbReference>
<dbReference type="InterPro" id="IPR003892">
    <property type="entry name" value="CUE"/>
</dbReference>
<evidence type="ECO:0000256" key="2">
    <source>
        <dbReference type="ARBA" id="ARBA00022679"/>
    </source>
</evidence>
<evidence type="ECO:0000256" key="7">
    <source>
        <dbReference type="ARBA" id="ARBA00022833"/>
    </source>
</evidence>
<feature type="region of interest" description="Disordered" evidence="8">
    <location>
        <begin position="301"/>
        <end position="363"/>
    </location>
</feature>
<proteinExistence type="predicted"/>
<reference evidence="11" key="1">
    <citation type="journal article" date="2020" name="Fungal Divers.">
        <title>Resolving the Mortierellaceae phylogeny through synthesis of multi-gene phylogenetics and phylogenomics.</title>
        <authorList>
            <person name="Vandepol N."/>
            <person name="Liber J."/>
            <person name="Desiro A."/>
            <person name="Na H."/>
            <person name="Kennedy M."/>
            <person name="Barry K."/>
            <person name="Grigoriev I.V."/>
            <person name="Miller A.N."/>
            <person name="O'Donnell K."/>
            <person name="Stajich J.E."/>
            <person name="Bonito G."/>
        </authorList>
    </citation>
    <scope>NUCLEOTIDE SEQUENCE</scope>
    <source>
        <strain evidence="11">REB-010B</strain>
    </source>
</reference>
<sequence length="762" mass="85320">MDFLAELFPTHPRETLQRHLDSAQGSLDIAVETLLATPMPGAVCRHPHHHHHHVHPIHIEDDEYRSAKRPRIDDPDVVVTNSIPGPVVYDLTQDSDSEDNDGGDHDKDHDKNNINISINRPLSTDAATRIVVSIEHIPPSLPSISPPVPASRTPLAPTTFTAALPATAPAPATTTTTAATEATTATEATAATMMTTTTTATATTENPLASLTRTSSLPSFDDFHLEQQRLQDEQAQKAAQIEAQRQILVSNFITIAQDMFKDISLPFLEEKMAETRRRIGSDNELIDACIESIFALNGNYPKTKSKRRRDSDSIPDIGASGSRHRTENCSFNDDDDDDDDDSGDGGDGNESAERSESSSSLPKRDFNDCTIKMSAAYEHDCASQLYQDFPLIASTSIRACLNAYSYHYIPVYEYLVNHWAVDPAERRGKAKAGDIKIVLIQVPRKKSDKTRILDPEFKREFEFHRAKLTKEAEELKEIEEEEKNTAYYKGRNELIECGCCYDDVPPNRVAQCEEGHLFCFECSRRGAEVELGYRRTVLKCMSGGCTAVFTNSEATKFLSRSVFQGLQRARQQEELKMAGLDSLVECPFCSYAAVVENDEDREFRCQAPKCSKVSCRLCKAPTHIPLSCEEYQREQEKNNVLSAQHKVEEHMSQALIRECPKCKARFFKTEGCNKMTCPQCQTKMCYICKIQIKDYSHFDQTPATQAAKNKKLCRLWDNTIERNENDVKEAAQRMLQALEADKPDVAAQVRLDIPATGAPKKK</sequence>
<keyword evidence="12" id="KW-1185">Reference proteome</keyword>
<accession>A0A9P6RDA8</accession>
<dbReference type="InterPro" id="IPR047545">
    <property type="entry name" value="BRcat_RBR_RNF216"/>
</dbReference>
<feature type="compositionally biased region" description="Basic and acidic residues" evidence="8">
    <location>
        <begin position="102"/>
        <end position="112"/>
    </location>
</feature>
<dbReference type="PANTHER" id="PTHR22770">
    <property type="entry name" value="UBIQUITIN CONJUGATING ENZYME 7 INTERACTING PROTEIN-RELATED"/>
    <property type="match status" value="1"/>
</dbReference>
<evidence type="ECO:0000256" key="5">
    <source>
        <dbReference type="ARBA" id="ARBA00022771"/>
    </source>
</evidence>
<keyword evidence="6" id="KW-0833">Ubl conjugation pathway</keyword>
<dbReference type="PANTHER" id="PTHR22770:SF47">
    <property type="entry name" value="E3 UBIQUITIN-PROTEIN LIGASE RNF216"/>
    <property type="match status" value="1"/>
</dbReference>
<dbReference type="Proteomes" id="UP000738325">
    <property type="component" value="Unassembled WGS sequence"/>
</dbReference>
<evidence type="ECO:0000313" key="11">
    <source>
        <dbReference type="EMBL" id="KAG0316148.1"/>
    </source>
</evidence>
<dbReference type="OrthoDB" id="10009520at2759"/>
<evidence type="ECO:0000256" key="4">
    <source>
        <dbReference type="ARBA" id="ARBA00022737"/>
    </source>
</evidence>
<organism evidence="11 12">
    <name type="scientific">Dissophora globulifera</name>
    <dbReference type="NCBI Taxonomy" id="979702"/>
    <lineage>
        <taxon>Eukaryota</taxon>
        <taxon>Fungi</taxon>
        <taxon>Fungi incertae sedis</taxon>
        <taxon>Mucoromycota</taxon>
        <taxon>Mortierellomycotina</taxon>
        <taxon>Mortierellomycetes</taxon>
        <taxon>Mortierellales</taxon>
        <taxon>Mortierellaceae</taxon>
        <taxon>Dissophora</taxon>
    </lineage>
</organism>
<dbReference type="InterPro" id="IPR044066">
    <property type="entry name" value="TRIAD_supradom"/>
</dbReference>
<feature type="compositionally biased region" description="Basic and acidic residues" evidence="8">
    <location>
        <begin position="351"/>
        <end position="363"/>
    </location>
</feature>
<comment type="caution">
    <text evidence="11">The sequence shown here is derived from an EMBL/GenBank/DDBJ whole genome shotgun (WGS) entry which is preliminary data.</text>
</comment>
<evidence type="ECO:0000256" key="1">
    <source>
        <dbReference type="ARBA" id="ARBA00004906"/>
    </source>
</evidence>
<keyword evidence="7" id="KW-0862">Zinc</keyword>
<dbReference type="GO" id="GO:0016740">
    <property type="term" value="F:transferase activity"/>
    <property type="evidence" value="ECO:0007669"/>
    <property type="project" value="UniProtKB-KW"/>
</dbReference>
<evidence type="ECO:0000256" key="3">
    <source>
        <dbReference type="ARBA" id="ARBA00022723"/>
    </source>
</evidence>
<dbReference type="Gene3D" id="1.20.120.1750">
    <property type="match status" value="1"/>
</dbReference>
<keyword evidence="2" id="KW-0808">Transferase</keyword>
<dbReference type="Pfam" id="PF26200">
    <property type="entry name" value="Rcat_RNF216"/>
    <property type="match status" value="1"/>
</dbReference>
<evidence type="ECO:0000259" key="9">
    <source>
        <dbReference type="PROSITE" id="PS51140"/>
    </source>
</evidence>
<dbReference type="PROSITE" id="PS51873">
    <property type="entry name" value="TRIAD"/>
    <property type="match status" value="1"/>
</dbReference>
<evidence type="ECO:0000259" key="10">
    <source>
        <dbReference type="PROSITE" id="PS51873"/>
    </source>
</evidence>
<keyword evidence="4" id="KW-0677">Repeat</keyword>
<protein>
    <recommendedName>
        <fullName evidence="13">RING-type domain-containing protein</fullName>
    </recommendedName>
</protein>
<name>A0A9P6RDA8_9FUNG</name>
<feature type="region of interest" description="Disordered" evidence="8">
    <location>
        <begin position="45"/>
        <end position="64"/>
    </location>
</feature>
<dbReference type="EMBL" id="JAAAIP010000494">
    <property type="protein sequence ID" value="KAG0316148.1"/>
    <property type="molecule type" value="Genomic_DNA"/>
</dbReference>
<dbReference type="GO" id="GO:0008270">
    <property type="term" value="F:zinc ion binding"/>
    <property type="evidence" value="ECO:0007669"/>
    <property type="project" value="UniProtKB-KW"/>
</dbReference>
<dbReference type="SMART" id="SM00647">
    <property type="entry name" value="IBR"/>
    <property type="match status" value="1"/>
</dbReference>
<dbReference type="CDD" id="cd16630">
    <property type="entry name" value="RING-HC_RBR_RNF216"/>
    <property type="match status" value="1"/>
</dbReference>
<dbReference type="Pfam" id="PF02845">
    <property type="entry name" value="CUE"/>
    <property type="match status" value="1"/>
</dbReference>
<dbReference type="CDD" id="cd20353">
    <property type="entry name" value="Rcat_RBR_RNF216"/>
    <property type="match status" value="1"/>
</dbReference>
<keyword evidence="3" id="KW-0479">Metal-binding</keyword>
<feature type="compositionally biased region" description="Acidic residues" evidence="8">
    <location>
        <begin position="332"/>
        <end position="344"/>
    </location>
</feature>
<dbReference type="InterPro" id="IPR051628">
    <property type="entry name" value="LUBAC_E3_Ligases"/>
</dbReference>
<dbReference type="InterPro" id="IPR058758">
    <property type="entry name" value="UBA_RNF216"/>
</dbReference>
<comment type="pathway">
    <text evidence="1">Protein modification; protein ubiquitination.</text>
</comment>
<dbReference type="SUPFAM" id="SSF57850">
    <property type="entry name" value="RING/U-box"/>
    <property type="match status" value="3"/>
</dbReference>
<dbReference type="AlphaFoldDB" id="A0A9P6RDA8"/>
<evidence type="ECO:0008006" key="13">
    <source>
        <dbReference type="Google" id="ProtNLM"/>
    </source>
</evidence>
<evidence type="ECO:0000313" key="12">
    <source>
        <dbReference type="Proteomes" id="UP000738325"/>
    </source>
</evidence>
<dbReference type="Pfam" id="PF26112">
    <property type="entry name" value="UBA_RNF216"/>
    <property type="match status" value="1"/>
</dbReference>
<feature type="domain" description="CUE" evidence="9">
    <location>
        <begin position="1"/>
        <end position="39"/>
    </location>
</feature>
<feature type="region of interest" description="Disordered" evidence="8">
    <location>
        <begin position="70"/>
        <end position="116"/>
    </location>
</feature>
<dbReference type="CDD" id="cd14279">
    <property type="entry name" value="CUE"/>
    <property type="match status" value="1"/>
</dbReference>
<feature type="compositionally biased region" description="Basic residues" evidence="8">
    <location>
        <begin position="45"/>
        <end position="56"/>
    </location>
</feature>